<protein>
    <submittedName>
        <fullName evidence="1">Uncharacterized protein</fullName>
    </submittedName>
</protein>
<evidence type="ECO:0000313" key="1">
    <source>
        <dbReference type="EMBL" id="OLP88758.1"/>
    </source>
</evidence>
<accession>A0A1Q9D0Q2</accession>
<dbReference type="EMBL" id="LSRX01000796">
    <property type="protein sequence ID" value="OLP88758.1"/>
    <property type="molecule type" value="Genomic_DNA"/>
</dbReference>
<sequence>MLPEFSGKLSNFAVQFCLSATYVRNVCFEGFKVGKEAPFECTYPRGRVVVAYSVYLLDEPLSGTALRLGFGASFGTTEAGGLRSKGAWSVLTPSAEAVLMRCSPHSSGPKADSLLARLTFCSHSGQLLERCFAPMEFLDCFDLEANRCGENRVAEGYLVDLCEELFALQGLGPARFQFHAGDYATMNKLAGNAMTASVLMAAMFSLMAWAVMGPACWAGPTATAGSLLSRQFEAAFAGHFLLWCDRMRKTFSEFQIQYPARKYRHEKPDIKVLLEKKETTYVDISKASRTSLLSM</sequence>
<proteinExistence type="predicted"/>
<dbReference type="Proteomes" id="UP000186817">
    <property type="component" value="Unassembled WGS sequence"/>
</dbReference>
<keyword evidence="2" id="KW-1185">Reference proteome</keyword>
<organism evidence="1 2">
    <name type="scientific">Symbiodinium microadriaticum</name>
    <name type="common">Dinoflagellate</name>
    <name type="synonym">Zooxanthella microadriatica</name>
    <dbReference type="NCBI Taxonomy" id="2951"/>
    <lineage>
        <taxon>Eukaryota</taxon>
        <taxon>Sar</taxon>
        <taxon>Alveolata</taxon>
        <taxon>Dinophyceae</taxon>
        <taxon>Suessiales</taxon>
        <taxon>Symbiodiniaceae</taxon>
        <taxon>Symbiodinium</taxon>
    </lineage>
</organism>
<comment type="caution">
    <text evidence="1">The sequence shown here is derived from an EMBL/GenBank/DDBJ whole genome shotgun (WGS) entry which is preliminary data.</text>
</comment>
<dbReference type="OrthoDB" id="408181at2759"/>
<reference evidence="1 2" key="1">
    <citation type="submission" date="2016-02" db="EMBL/GenBank/DDBJ databases">
        <title>Genome analysis of coral dinoflagellate symbionts highlights evolutionary adaptations to a symbiotic lifestyle.</title>
        <authorList>
            <person name="Aranda M."/>
            <person name="Li Y."/>
            <person name="Liew Y.J."/>
            <person name="Baumgarten S."/>
            <person name="Simakov O."/>
            <person name="Wilson M."/>
            <person name="Piel J."/>
            <person name="Ashoor H."/>
            <person name="Bougouffa S."/>
            <person name="Bajic V.B."/>
            <person name="Ryu T."/>
            <person name="Ravasi T."/>
            <person name="Bayer T."/>
            <person name="Micklem G."/>
            <person name="Kim H."/>
            <person name="Bhak J."/>
            <person name="Lajeunesse T.C."/>
            <person name="Voolstra C.R."/>
        </authorList>
    </citation>
    <scope>NUCLEOTIDE SEQUENCE [LARGE SCALE GENOMIC DNA]</scope>
    <source>
        <strain evidence="1 2">CCMP2467</strain>
    </source>
</reference>
<dbReference type="AlphaFoldDB" id="A0A1Q9D0Q2"/>
<gene>
    <name evidence="1" type="ORF">AK812_SmicGene29876</name>
</gene>
<name>A0A1Q9D0Q2_SYMMI</name>
<evidence type="ECO:0000313" key="2">
    <source>
        <dbReference type="Proteomes" id="UP000186817"/>
    </source>
</evidence>